<organism evidence="1 2">
    <name type="scientific">Saccharomyces eubayanus</name>
    <name type="common">Yeast</name>
    <dbReference type="NCBI Taxonomy" id="1080349"/>
    <lineage>
        <taxon>Eukaryota</taxon>
        <taxon>Fungi</taxon>
        <taxon>Dikarya</taxon>
        <taxon>Ascomycota</taxon>
        <taxon>Saccharomycotina</taxon>
        <taxon>Saccharomycetes</taxon>
        <taxon>Saccharomycetales</taxon>
        <taxon>Saccharomycetaceae</taxon>
        <taxon>Saccharomyces</taxon>
    </lineage>
</organism>
<proteinExistence type="predicted"/>
<sequence length="708" mass="83372">MNIGVWEIKSPPCRHDVGGYSVLLGSLKENIKLERRAQKYLKELTNLQVKPLEIKFSRKTDKIEREKYLLEVIRSTPYRQRTTLIVNNTWNATNLKQNNTEEPLYDLPKEKMKVEKQDMLFFKWMKTLSTELKFPLQQSSSRHSSTHNNTELSWLNIPILRPNKLKKKTSRIDLKQMPSALETQFNKVKEEKLNNCVKFSDTPLSDWEPGIFEQTYDKYFLNSVLIKKHLQRNRKHEFEASTQNWVATFPECDQEYDIFERGYNELFDTQFNKLEFFKIRTKKPERSKPVKKKVQNIWRLDKGDLKVLVWDPLKTFCSYSWDTILENDIINEEGYSIKPIKMRFQKLSSSSLDLIDNQRKQFGTIKLAVGVPNENTTENTTENTSFEESERNDVTVNCTLDLKKDNDLSSSKADINTSLAPQKRSFIDNELISILATKRKFKKHKEHGSSARNISSTSYLMNSGTYANTPMETSITKSVCNDKRELSFDSSLIIHSIFKDDIESKYIAVNTNKMMENHKVIQALCQNSQLDLIDQPYFGECDFIIDHSTCLLKIQINRFLQLKDNGSLYYSKTINDLLTEFHRVIIIVEFPEILQKVDPDLFWKVRFYLLHPRIEAFFIYEDMEVLIDWIKYFITKWALSYDDEEDENIANDDILLELGFNILLVRKIYRTYSLQEFFMAVIQEQSQAVELLTGSQMSRLRKLLTLEW</sequence>
<evidence type="ECO:0008006" key="3">
    <source>
        <dbReference type="Google" id="ProtNLM"/>
    </source>
</evidence>
<reference evidence="1" key="1">
    <citation type="submission" date="2022-08" db="EMBL/GenBank/DDBJ databases">
        <authorList>
            <person name="Byrne P K."/>
        </authorList>
    </citation>
    <scope>NUCLEOTIDE SEQUENCE</scope>
    <source>
        <strain evidence="1">UCD650</strain>
    </source>
</reference>
<keyword evidence="2" id="KW-1185">Reference proteome</keyword>
<protein>
    <recommendedName>
        <fullName evidence="3">ZIP2-like protein</fullName>
    </recommendedName>
</protein>
<dbReference type="Proteomes" id="UP001152964">
    <property type="component" value="Chromosome 7"/>
</dbReference>
<gene>
    <name evidence="1" type="primary">U6500G00370</name>
    <name evidence="1" type="ORF">SEUBUCD650_0G00370</name>
</gene>
<name>A0ABN8VUL3_SACEU</name>
<dbReference type="EMBL" id="OX291497">
    <property type="protein sequence ID" value="CAI1979467.1"/>
    <property type="molecule type" value="Genomic_DNA"/>
</dbReference>
<evidence type="ECO:0000313" key="2">
    <source>
        <dbReference type="Proteomes" id="UP001152964"/>
    </source>
</evidence>
<accession>A0ABN8VUL3</accession>
<evidence type="ECO:0000313" key="1">
    <source>
        <dbReference type="EMBL" id="CAI1979467.1"/>
    </source>
</evidence>